<dbReference type="Proteomes" id="UP001152607">
    <property type="component" value="Unassembled WGS sequence"/>
</dbReference>
<evidence type="ECO:0000313" key="2">
    <source>
        <dbReference type="Proteomes" id="UP001152607"/>
    </source>
</evidence>
<sequence length="88" mass="9238">MLCCLNSPSAPPNSAMQANKWPGNNACAYETFAMSAAAPRPNTPILCNAAAAAHSHVQARILCAQVTMYAADVQLISAPLFAYLALFP</sequence>
<proteinExistence type="predicted"/>
<reference evidence="1" key="1">
    <citation type="submission" date="2023-01" db="EMBL/GenBank/DDBJ databases">
        <authorList>
            <person name="Van Ghelder C."/>
            <person name="Rancurel C."/>
        </authorList>
    </citation>
    <scope>NUCLEOTIDE SEQUENCE</scope>
    <source>
        <strain evidence="1">CNCM I-4278</strain>
    </source>
</reference>
<dbReference type="EMBL" id="CAOQHR010000003">
    <property type="protein sequence ID" value="CAI6332239.1"/>
    <property type="molecule type" value="Genomic_DNA"/>
</dbReference>
<organism evidence="1 2">
    <name type="scientific">Periconia digitata</name>
    <dbReference type="NCBI Taxonomy" id="1303443"/>
    <lineage>
        <taxon>Eukaryota</taxon>
        <taxon>Fungi</taxon>
        <taxon>Dikarya</taxon>
        <taxon>Ascomycota</taxon>
        <taxon>Pezizomycotina</taxon>
        <taxon>Dothideomycetes</taxon>
        <taxon>Pleosporomycetidae</taxon>
        <taxon>Pleosporales</taxon>
        <taxon>Massarineae</taxon>
        <taxon>Periconiaceae</taxon>
        <taxon>Periconia</taxon>
    </lineage>
</organism>
<name>A0A9W4UA97_9PLEO</name>
<protein>
    <submittedName>
        <fullName evidence="1">Uncharacterized protein</fullName>
    </submittedName>
</protein>
<gene>
    <name evidence="1" type="ORF">PDIGIT_LOCUS5271</name>
</gene>
<keyword evidence="2" id="KW-1185">Reference proteome</keyword>
<evidence type="ECO:0000313" key="1">
    <source>
        <dbReference type="EMBL" id="CAI6332239.1"/>
    </source>
</evidence>
<dbReference type="AlphaFoldDB" id="A0A9W4UA97"/>
<comment type="caution">
    <text evidence="1">The sequence shown here is derived from an EMBL/GenBank/DDBJ whole genome shotgun (WGS) entry which is preliminary data.</text>
</comment>
<accession>A0A9W4UA97</accession>